<evidence type="ECO:0000256" key="4">
    <source>
        <dbReference type="ARBA" id="ARBA00022605"/>
    </source>
</evidence>
<dbReference type="PROSITE" id="PS00167">
    <property type="entry name" value="TRP_SYNTHASE_ALPHA"/>
    <property type="match status" value="1"/>
</dbReference>
<evidence type="ECO:0000256" key="10">
    <source>
        <dbReference type="RuleBase" id="RU003662"/>
    </source>
</evidence>
<dbReference type="RefSeq" id="WP_117322784.1">
    <property type="nucleotide sequence ID" value="NZ_QVTD01000006.1"/>
</dbReference>
<dbReference type="EC" id="4.2.1.20" evidence="9"/>
<dbReference type="InterPro" id="IPR002028">
    <property type="entry name" value="Trp_synthase_suA"/>
</dbReference>
<comment type="catalytic activity">
    <reaction evidence="8 9">
        <text>(1S,2R)-1-C-(indol-3-yl)glycerol 3-phosphate + L-serine = D-glyceraldehyde 3-phosphate + L-tryptophan + H2O</text>
        <dbReference type="Rhea" id="RHEA:10532"/>
        <dbReference type="ChEBI" id="CHEBI:15377"/>
        <dbReference type="ChEBI" id="CHEBI:33384"/>
        <dbReference type="ChEBI" id="CHEBI:57912"/>
        <dbReference type="ChEBI" id="CHEBI:58866"/>
        <dbReference type="ChEBI" id="CHEBI:59776"/>
        <dbReference type="EC" id="4.2.1.20"/>
    </reaction>
</comment>
<dbReference type="GO" id="GO:0004834">
    <property type="term" value="F:tryptophan synthase activity"/>
    <property type="evidence" value="ECO:0007669"/>
    <property type="project" value="UniProtKB-UniRule"/>
</dbReference>
<evidence type="ECO:0000256" key="3">
    <source>
        <dbReference type="ARBA" id="ARBA00011270"/>
    </source>
</evidence>
<accession>A0A372LCK5</accession>
<gene>
    <name evidence="9" type="primary">trpA</name>
    <name evidence="11" type="ORF">D0466_11820</name>
</gene>
<keyword evidence="6 9" id="KW-0057">Aromatic amino acid biosynthesis</keyword>
<proteinExistence type="inferred from homology"/>
<keyword evidence="5 9" id="KW-0822">Tryptophan biosynthesis</keyword>
<dbReference type="InterPro" id="IPR013785">
    <property type="entry name" value="Aldolase_TIM"/>
</dbReference>
<evidence type="ECO:0000256" key="7">
    <source>
        <dbReference type="ARBA" id="ARBA00023239"/>
    </source>
</evidence>
<evidence type="ECO:0000256" key="6">
    <source>
        <dbReference type="ARBA" id="ARBA00023141"/>
    </source>
</evidence>
<dbReference type="InterPro" id="IPR018204">
    <property type="entry name" value="Trp_synthase_alpha_AS"/>
</dbReference>
<comment type="similarity">
    <text evidence="9 10">Belongs to the TrpA family.</text>
</comment>
<evidence type="ECO:0000256" key="2">
    <source>
        <dbReference type="ARBA" id="ARBA00004733"/>
    </source>
</evidence>
<organism evidence="11 12">
    <name type="scientific">Peribacillus glennii</name>
    <dbReference type="NCBI Taxonomy" id="2303991"/>
    <lineage>
        <taxon>Bacteria</taxon>
        <taxon>Bacillati</taxon>
        <taxon>Bacillota</taxon>
        <taxon>Bacilli</taxon>
        <taxon>Bacillales</taxon>
        <taxon>Bacillaceae</taxon>
        <taxon>Peribacillus</taxon>
    </lineage>
</organism>
<keyword evidence="4 9" id="KW-0028">Amino-acid biosynthesis</keyword>
<comment type="function">
    <text evidence="1 9">The alpha subunit is responsible for the aldol cleavage of indoleglycerol phosphate to indole and glyceraldehyde 3-phosphate.</text>
</comment>
<evidence type="ECO:0000313" key="11">
    <source>
        <dbReference type="EMBL" id="RFU63418.1"/>
    </source>
</evidence>
<dbReference type="AlphaFoldDB" id="A0A372LCK5"/>
<evidence type="ECO:0000256" key="1">
    <source>
        <dbReference type="ARBA" id="ARBA00003365"/>
    </source>
</evidence>
<dbReference type="Pfam" id="PF00290">
    <property type="entry name" value="Trp_syntA"/>
    <property type="match status" value="1"/>
</dbReference>
<dbReference type="FunFam" id="3.20.20.70:FF:000037">
    <property type="entry name" value="Tryptophan synthase alpha chain"/>
    <property type="match status" value="1"/>
</dbReference>
<dbReference type="HAMAP" id="MF_00131">
    <property type="entry name" value="Trp_synth_alpha"/>
    <property type="match status" value="1"/>
</dbReference>
<evidence type="ECO:0000256" key="9">
    <source>
        <dbReference type="HAMAP-Rule" id="MF_00131"/>
    </source>
</evidence>
<dbReference type="NCBIfam" id="TIGR00262">
    <property type="entry name" value="trpA"/>
    <property type="match status" value="1"/>
</dbReference>
<feature type="active site" description="Proton acceptor" evidence="9">
    <location>
        <position position="51"/>
    </location>
</feature>
<dbReference type="OrthoDB" id="9804578at2"/>
<name>A0A372LCK5_9BACI</name>
<dbReference type="PANTHER" id="PTHR43406">
    <property type="entry name" value="TRYPTOPHAN SYNTHASE, ALPHA CHAIN"/>
    <property type="match status" value="1"/>
</dbReference>
<comment type="pathway">
    <text evidence="2 9">Amino-acid biosynthesis; L-tryptophan biosynthesis; L-tryptophan from chorismate: step 5/5.</text>
</comment>
<sequence length="262" mass="27867">MGKERLEQAFEKCSQKGEKAFIPYIMAGDGGLDILKQQLLFLQEAGADAVELGIPFSDPVADGPVIQEAGKRALQQGVSLRGILETLTSIRTEIKIPIILMTYLNPVFTYGAGQFAADCAAAGVDGCIIPDMPLEEEGIISGELKQSGIALVRLVTLTSPAERIKKIADGAEGFLYAVTIKGTTGARDHFEEETGRFLQQVRSVSNVPVLAGFGISTPQHVREAGKYCDGTVVGSKIIQLLSAAAFNEITDLIQAAKGKVLS</sequence>
<dbReference type="UniPathway" id="UPA00035">
    <property type="reaction ID" value="UER00044"/>
</dbReference>
<dbReference type="SUPFAM" id="SSF51366">
    <property type="entry name" value="Ribulose-phoshate binding barrel"/>
    <property type="match status" value="1"/>
</dbReference>
<dbReference type="Gene3D" id="3.20.20.70">
    <property type="entry name" value="Aldolase class I"/>
    <property type="match status" value="1"/>
</dbReference>
<keyword evidence="12" id="KW-1185">Reference proteome</keyword>
<dbReference type="InterPro" id="IPR011060">
    <property type="entry name" value="RibuloseP-bd_barrel"/>
</dbReference>
<dbReference type="GO" id="GO:0005829">
    <property type="term" value="C:cytosol"/>
    <property type="evidence" value="ECO:0007669"/>
    <property type="project" value="TreeGrafter"/>
</dbReference>
<reference evidence="11 12" key="1">
    <citation type="submission" date="2018-08" db="EMBL/GenBank/DDBJ databases">
        <title>Bacillus chawlae sp. nov., Bacillus glennii sp. nov., and Bacillus saganii sp. nov. Isolated from the Vehicle Assembly Building at Kennedy Space Center where the Viking Spacecraft were Assembled.</title>
        <authorList>
            <person name="Seuylemezian A."/>
            <person name="Vaishampayan P."/>
        </authorList>
    </citation>
    <scope>NUCLEOTIDE SEQUENCE [LARGE SCALE GENOMIC DNA]</scope>
    <source>
        <strain evidence="11 12">V44-8</strain>
    </source>
</reference>
<dbReference type="EMBL" id="QVTD01000006">
    <property type="protein sequence ID" value="RFU63418.1"/>
    <property type="molecule type" value="Genomic_DNA"/>
</dbReference>
<protein>
    <recommendedName>
        <fullName evidence="9">Tryptophan synthase alpha chain</fullName>
        <ecNumber evidence="9">4.2.1.20</ecNumber>
    </recommendedName>
</protein>
<evidence type="ECO:0000256" key="8">
    <source>
        <dbReference type="ARBA" id="ARBA00049047"/>
    </source>
</evidence>
<dbReference type="CDD" id="cd04724">
    <property type="entry name" value="Tryptophan_synthase_alpha"/>
    <property type="match status" value="1"/>
</dbReference>
<feature type="active site" description="Proton acceptor" evidence="9">
    <location>
        <position position="62"/>
    </location>
</feature>
<evidence type="ECO:0000256" key="5">
    <source>
        <dbReference type="ARBA" id="ARBA00022822"/>
    </source>
</evidence>
<dbReference type="PANTHER" id="PTHR43406:SF1">
    <property type="entry name" value="TRYPTOPHAN SYNTHASE ALPHA CHAIN, CHLOROPLASTIC"/>
    <property type="match status" value="1"/>
</dbReference>
<comment type="caution">
    <text evidence="11">The sequence shown here is derived from an EMBL/GenBank/DDBJ whole genome shotgun (WGS) entry which is preliminary data.</text>
</comment>
<comment type="subunit">
    <text evidence="3 9">Tetramer of two alpha and two beta chains.</text>
</comment>
<keyword evidence="7 9" id="KW-0456">Lyase</keyword>
<dbReference type="Proteomes" id="UP000262939">
    <property type="component" value="Unassembled WGS sequence"/>
</dbReference>
<evidence type="ECO:0000313" key="12">
    <source>
        <dbReference type="Proteomes" id="UP000262939"/>
    </source>
</evidence>